<gene>
    <name evidence="2" type="ORF">B0A48_15797</name>
</gene>
<sequence length="204" mass="22734">MAAQKHFLLSEANLKEHNTASAAQETGEQHFENAIRAEAAQYFYQTPGVSDPGSECAPQCDLLYLVSQQKAARVSPCERFAAWSVCEDPMPLHCKLAMQREAVDYASFESIDHRQRLARLNMQSMPATEKETRVQSHQARSSQALSYSWNEQHAMIVQQAFSGLPEMLEMQQANVKDEAEVVEEEDEGYGGSDRASPHLSPAAT</sequence>
<evidence type="ECO:0000313" key="2">
    <source>
        <dbReference type="EMBL" id="OQN98536.1"/>
    </source>
</evidence>
<dbReference type="AlphaFoldDB" id="A0A1V8SHC0"/>
<protein>
    <submittedName>
        <fullName evidence="2">Uncharacterized protein</fullName>
    </submittedName>
</protein>
<accession>A0A1V8SHC0</accession>
<reference evidence="3" key="1">
    <citation type="submission" date="2017-03" db="EMBL/GenBank/DDBJ databases">
        <title>Genomes of endolithic fungi from Antarctica.</title>
        <authorList>
            <person name="Coleine C."/>
            <person name="Masonjones S."/>
            <person name="Stajich J.E."/>
        </authorList>
    </citation>
    <scope>NUCLEOTIDE SEQUENCE [LARGE SCALE GENOMIC DNA]</scope>
    <source>
        <strain evidence="3">CCFEE 5527</strain>
    </source>
</reference>
<organism evidence="2 3">
    <name type="scientific">Cryoendolithus antarcticus</name>
    <dbReference type="NCBI Taxonomy" id="1507870"/>
    <lineage>
        <taxon>Eukaryota</taxon>
        <taxon>Fungi</taxon>
        <taxon>Dikarya</taxon>
        <taxon>Ascomycota</taxon>
        <taxon>Pezizomycotina</taxon>
        <taxon>Dothideomycetes</taxon>
        <taxon>Dothideomycetidae</taxon>
        <taxon>Cladosporiales</taxon>
        <taxon>Cladosporiaceae</taxon>
        <taxon>Cryoendolithus</taxon>
    </lineage>
</organism>
<dbReference type="EMBL" id="NAJO01000045">
    <property type="protein sequence ID" value="OQN98536.1"/>
    <property type="molecule type" value="Genomic_DNA"/>
</dbReference>
<name>A0A1V8SHC0_9PEZI</name>
<dbReference type="InParanoid" id="A0A1V8SHC0"/>
<keyword evidence="3" id="KW-1185">Reference proteome</keyword>
<dbReference type="Proteomes" id="UP000192596">
    <property type="component" value="Unassembled WGS sequence"/>
</dbReference>
<evidence type="ECO:0000256" key="1">
    <source>
        <dbReference type="SAM" id="MobiDB-lite"/>
    </source>
</evidence>
<evidence type="ECO:0000313" key="3">
    <source>
        <dbReference type="Proteomes" id="UP000192596"/>
    </source>
</evidence>
<comment type="caution">
    <text evidence="2">The sequence shown here is derived from an EMBL/GenBank/DDBJ whole genome shotgun (WGS) entry which is preliminary data.</text>
</comment>
<feature type="region of interest" description="Disordered" evidence="1">
    <location>
        <begin position="172"/>
        <end position="204"/>
    </location>
</feature>
<proteinExistence type="predicted"/>